<feature type="domain" description="DUF4440" evidence="2">
    <location>
        <begin position="29"/>
        <end position="137"/>
    </location>
</feature>
<dbReference type="Proteomes" id="UP001500582">
    <property type="component" value="Unassembled WGS sequence"/>
</dbReference>
<proteinExistence type="predicted"/>
<name>A0ABP8GSV5_9SPHI</name>
<accession>A0ABP8GSV5</accession>
<feature type="signal peptide" evidence="1">
    <location>
        <begin position="1"/>
        <end position="21"/>
    </location>
</feature>
<evidence type="ECO:0000259" key="2">
    <source>
        <dbReference type="Pfam" id="PF14534"/>
    </source>
</evidence>
<protein>
    <recommendedName>
        <fullName evidence="2">DUF4440 domain-containing protein</fullName>
    </recommendedName>
</protein>
<reference evidence="4" key="1">
    <citation type="journal article" date="2019" name="Int. J. Syst. Evol. Microbiol.">
        <title>The Global Catalogue of Microorganisms (GCM) 10K type strain sequencing project: providing services to taxonomists for standard genome sequencing and annotation.</title>
        <authorList>
            <consortium name="The Broad Institute Genomics Platform"/>
            <consortium name="The Broad Institute Genome Sequencing Center for Infectious Disease"/>
            <person name="Wu L."/>
            <person name="Ma J."/>
        </authorList>
    </citation>
    <scope>NUCLEOTIDE SEQUENCE [LARGE SCALE GENOMIC DNA]</scope>
    <source>
        <strain evidence="4">JCM 17705</strain>
    </source>
</reference>
<dbReference type="EMBL" id="BAABFT010000009">
    <property type="protein sequence ID" value="GAA4329203.1"/>
    <property type="molecule type" value="Genomic_DNA"/>
</dbReference>
<feature type="chain" id="PRO_5045903201" description="DUF4440 domain-containing protein" evidence="1">
    <location>
        <begin position="22"/>
        <end position="148"/>
    </location>
</feature>
<dbReference type="InterPro" id="IPR032710">
    <property type="entry name" value="NTF2-like_dom_sf"/>
</dbReference>
<keyword evidence="4" id="KW-1185">Reference proteome</keyword>
<sequence length="148" mass="16508">MIIKISILSAVLLLSIKFSMAQTAVETEIRKLDQLEAQATISGDTITLKKLWSPGFVVNNPANMVVNIAQIRQLMKEGKIAYTTFSRVIEKVTITGPVAVTMGYEENEPEKATDNVGKKVTRRYTNVWLKENAGWKIIARQATIIDVK</sequence>
<dbReference type="RefSeq" id="WP_345212306.1">
    <property type="nucleotide sequence ID" value="NZ_BAABFT010000009.1"/>
</dbReference>
<keyword evidence="1" id="KW-0732">Signal</keyword>
<evidence type="ECO:0000313" key="4">
    <source>
        <dbReference type="Proteomes" id="UP001500582"/>
    </source>
</evidence>
<gene>
    <name evidence="3" type="ORF">GCM10023149_33720</name>
</gene>
<evidence type="ECO:0000256" key="1">
    <source>
        <dbReference type="SAM" id="SignalP"/>
    </source>
</evidence>
<organism evidence="3 4">
    <name type="scientific">Mucilaginibacter gynuensis</name>
    <dbReference type="NCBI Taxonomy" id="1302236"/>
    <lineage>
        <taxon>Bacteria</taxon>
        <taxon>Pseudomonadati</taxon>
        <taxon>Bacteroidota</taxon>
        <taxon>Sphingobacteriia</taxon>
        <taxon>Sphingobacteriales</taxon>
        <taxon>Sphingobacteriaceae</taxon>
        <taxon>Mucilaginibacter</taxon>
    </lineage>
</organism>
<dbReference type="InterPro" id="IPR027843">
    <property type="entry name" value="DUF4440"/>
</dbReference>
<dbReference type="Pfam" id="PF14534">
    <property type="entry name" value="DUF4440"/>
    <property type="match status" value="1"/>
</dbReference>
<dbReference type="Gene3D" id="3.10.450.50">
    <property type="match status" value="1"/>
</dbReference>
<evidence type="ECO:0000313" key="3">
    <source>
        <dbReference type="EMBL" id="GAA4329203.1"/>
    </source>
</evidence>
<dbReference type="SUPFAM" id="SSF54427">
    <property type="entry name" value="NTF2-like"/>
    <property type="match status" value="1"/>
</dbReference>
<comment type="caution">
    <text evidence="3">The sequence shown here is derived from an EMBL/GenBank/DDBJ whole genome shotgun (WGS) entry which is preliminary data.</text>
</comment>